<dbReference type="GO" id="GO:0120147">
    <property type="term" value="F:formylglycine-generating oxidase activity"/>
    <property type="evidence" value="ECO:0007669"/>
    <property type="project" value="TreeGrafter"/>
</dbReference>
<evidence type="ECO:0000313" key="3">
    <source>
        <dbReference type="Proteomes" id="UP000739538"/>
    </source>
</evidence>
<dbReference type="InterPro" id="IPR016187">
    <property type="entry name" value="CTDL_fold"/>
</dbReference>
<dbReference type="Gene3D" id="3.90.1580.10">
    <property type="entry name" value="paralog of FGE (formylglycine-generating enzyme)"/>
    <property type="match status" value="1"/>
</dbReference>
<name>A0A956N9K1_UNCEI</name>
<sequence length="276" mass="31209">MKLAHIPAGSFLMGSTDADPTADPEEFPQHEVTIGKSFEIGVTEVTLGQFRRFMVDTGYVTEAEEDPLGGWVIQPTTREPKQVKGANWRACGFEQDDDHPVILVSWVDAEEFCAWLSRKEGRTYRLPTEAEWEYACRAGTTTRYWFGDDPSGLVEVANVADQSLRGVVAKMPSLAPWRDGFPFTAPVGQFRPNPAGLQDVYGNVWEWCADWHDPEYYARSPKKNPKGPDSGEMRVIRGGGWYDGPARQRSAQRAWFFPVFRYCQLSGFRVVREIES</sequence>
<comment type="caution">
    <text evidence="2">The sequence shown here is derived from an EMBL/GenBank/DDBJ whole genome shotgun (WGS) entry which is preliminary data.</text>
</comment>
<gene>
    <name evidence="2" type="ORF">KDA27_03795</name>
</gene>
<feature type="domain" description="Sulfatase-modifying factor enzyme-like" evidence="1">
    <location>
        <begin position="5"/>
        <end position="272"/>
    </location>
</feature>
<dbReference type="Proteomes" id="UP000739538">
    <property type="component" value="Unassembled WGS sequence"/>
</dbReference>
<dbReference type="Pfam" id="PF03781">
    <property type="entry name" value="FGE-sulfatase"/>
    <property type="match status" value="1"/>
</dbReference>
<dbReference type="AlphaFoldDB" id="A0A956N9K1"/>
<dbReference type="InterPro" id="IPR005532">
    <property type="entry name" value="SUMF_dom"/>
</dbReference>
<organism evidence="2 3">
    <name type="scientific">Eiseniibacteriota bacterium</name>
    <dbReference type="NCBI Taxonomy" id="2212470"/>
    <lineage>
        <taxon>Bacteria</taxon>
        <taxon>Candidatus Eiseniibacteriota</taxon>
    </lineage>
</organism>
<evidence type="ECO:0000259" key="1">
    <source>
        <dbReference type="Pfam" id="PF03781"/>
    </source>
</evidence>
<dbReference type="InterPro" id="IPR051043">
    <property type="entry name" value="Sulfatase_Mod_Factor_Kinase"/>
</dbReference>
<dbReference type="PANTHER" id="PTHR23150:SF19">
    <property type="entry name" value="FORMYLGLYCINE-GENERATING ENZYME"/>
    <property type="match status" value="1"/>
</dbReference>
<evidence type="ECO:0000313" key="2">
    <source>
        <dbReference type="EMBL" id="MCA9754901.1"/>
    </source>
</evidence>
<dbReference type="EMBL" id="JAGQHS010000011">
    <property type="protein sequence ID" value="MCA9754901.1"/>
    <property type="molecule type" value="Genomic_DNA"/>
</dbReference>
<reference evidence="2" key="1">
    <citation type="submission" date="2020-04" db="EMBL/GenBank/DDBJ databases">
        <authorList>
            <person name="Zhang T."/>
        </authorList>
    </citation>
    <scope>NUCLEOTIDE SEQUENCE</scope>
    <source>
        <strain evidence="2">HKST-UBA02</strain>
    </source>
</reference>
<reference evidence="2" key="2">
    <citation type="journal article" date="2021" name="Microbiome">
        <title>Successional dynamics and alternative stable states in a saline activated sludge microbial community over 9 years.</title>
        <authorList>
            <person name="Wang Y."/>
            <person name="Ye J."/>
            <person name="Ju F."/>
            <person name="Liu L."/>
            <person name="Boyd J.A."/>
            <person name="Deng Y."/>
            <person name="Parks D.H."/>
            <person name="Jiang X."/>
            <person name="Yin X."/>
            <person name="Woodcroft B.J."/>
            <person name="Tyson G.W."/>
            <person name="Hugenholtz P."/>
            <person name="Polz M.F."/>
            <person name="Zhang T."/>
        </authorList>
    </citation>
    <scope>NUCLEOTIDE SEQUENCE</scope>
    <source>
        <strain evidence="2">HKST-UBA02</strain>
    </source>
</reference>
<accession>A0A956N9K1</accession>
<dbReference type="PANTHER" id="PTHR23150">
    <property type="entry name" value="SULFATASE MODIFYING FACTOR 1, 2"/>
    <property type="match status" value="1"/>
</dbReference>
<dbReference type="InterPro" id="IPR042095">
    <property type="entry name" value="SUMF_sf"/>
</dbReference>
<protein>
    <submittedName>
        <fullName evidence="2">Formylglycine-generating enzyme family protein</fullName>
    </submittedName>
</protein>
<proteinExistence type="predicted"/>
<dbReference type="SUPFAM" id="SSF56436">
    <property type="entry name" value="C-type lectin-like"/>
    <property type="match status" value="1"/>
</dbReference>